<comment type="caution">
    <text evidence="1">The sequence shown here is derived from an EMBL/GenBank/DDBJ whole genome shotgun (WGS) entry which is preliminary data.</text>
</comment>
<accession>A0ABP0GJG6</accession>
<evidence type="ECO:0000313" key="2">
    <source>
        <dbReference type="Proteomes" id="UP001642483"/>
    </source>
</evidence>
<gene>
    <name evidence="1" type="ORF">CVLEPA_LOCUS24610</name>
</gene>
<keyword evidence="2" id="KW-1185">Reference proteome</keyword>
<sequence>MNWYHFCNDVSKHAGPFIEYVYLGSERHFWGEKDKYKNFRRFTNHEVSVIANSYASNFILRGEEFRFLKTEGDIFVYESSTRSLACGKFNGGFLIVISCMFSGRPMAAEYCKRSVEYGLRCLNTSTS</sequence>
<organism evidence="1 2">
    <name type="scientific">Clavelina lepadiformis</name>
    <name type="common">Light-bulb sea squirt</name>
    <name type="synonym">Ascidia lepadiformis</name>
    <dbReference type="NCBI Taxonomy" id="159417"/>
    <lineage>
        <taxon>Eukaryota</taxon>
        <taxon>Metazoa</taxon>
        <taxon>Chordata</taxon>
        <taxon>Tunicata</taxon>
        <taxon>Ascidiacea</taxon>
        <taxon>Aplousobranchia</taxon>
        <taxon>Clavelinidae</taxon>
        <taxon>Clavelina</taxon>
    </lineage>
</organism>
<proteinExistence type="predicted"/>
<evidence type="ECO:0008006" key="3">
    <source>
        <dbReference type="Google" id="ProtNLM"/>
    </source>
</evidence>
<dbReference type="EMBL" id="CAWYQH010000125">
    <property type="protein sequence ID" value="CAK8691862.1"/>
    <property type="molecule type" value="Genomic_DNA"/>
</dbReference>
<evidence type="ECO:0000313" key="1">
    <source>
        <dbReference type="EMBL" id="CAK8691862.1"/>
    </source>
</evidence>
<protein>
    <recommendedName>
        <fullName evidence="3">Profilin</fullName>
    </recommendedName>
</protein>
<reference evidence="1 2" key="1">
    <citation type="submission" date="2024-02" db="EMBL/GenBank/DDBJ databases">
        <authorList>
            <person name="Daric V."/>
            <person name="Darras S."/>
        </authorList>
    </citation>
    <scope>NUCLEOTIDE SEQUENCE [LARGE SCALE GENOMIC DNA]</scope>
</reference>
<dbReference type="Proteomes" id="UP001642483">
    <property type="component" value="Unassembled WGS sequence"/>
</dbReference>
<name>A0ABP0GJG6_CLALP</name>